<sequence>MTIVSNDPTWWPSIHAYRFSSYFGVAAFVGHSHSDKRSNPSRQRWYLMTVLHLTVRYLGILSAGTALSMVAVYRTGKSRSEICI</sequence>
<name>A0A9P7FID0_9AGAM</name>
<comment type="caution">
    <text evidence="2">The sequence shown here is derived from an EMBL/GenBank/DDBJ whole genome shotgun (WGS) entry which is preliminary data.</text>
</comment>
<evidence type="ECO:0000256" key="1">
    <source>
        <dbReference type="SAM" id="Phobius"/>
    </source>
</evidence>
<evidence type="ECO:0000313" key="3">
    <source>
        <dbReference type="Proteomes" id="UP000823399"/>
    </source>
</evidence>
<dbReference type="Proteomes" id="UP000823399">
    <property type="component" value="Unassembled WGS sequence"/>
</dbReference>
<feature type="transmembrane region" description="Helical" evidence="1">
    <location>
        <begin position="45"/>
        <end position="72"/>
    </location>
</feature>
<keyword evidence="1" id="KW-0812">Transmembrane</keyword>
<dbReference type="EMBL" id="JABBWM010000002">
    <property type="protein sequence ID" value="KAG2119595.1"/>
    <property type="molecule type" value="Genomic_DNA"/>
</dbReference>
<dbReference type="OrthoDB" id="2692685at2759"/>
<organism evidence="2 3">
    <name type="scientific">Suillus discolor</name>
    <dbReference type="NCBI Taxonomy" id="1912936"/>
    <lineage>
        <taxon>Eukaryota</taxon>
        <taxon>Fungi</taxon>
        <taxon>Dikarya</taxon>
        <taxon>Basidiomycota</taxon>
        <taxon>Agaricomycotina</taxon>
        <taxon>Agaricomycetes</taxon>
        <taxon>Agaricomycetidae</taxon>
        <taxon>Boletales</taxon>
        <taxon>Suillineae</taxon>
        <taxon>Suillaceae</taxon>
        <taxon>Suillus</taxon>
    </lineage>
</organism>
<gene>
    <name evidence="2" type="ORF">F5147DRAFT_117661</name>
</gene>
<dbReference type="AlphaFoldDB" id="A0A9P7FID0"/>
<dbReference type="RefSeq" id="XP_041299421.1">
    <property type="nucleotide sequence ID" value="XM_041428102.1"/>
</dbReference>
<keyword evidence="3" id="KW-1185">Reference proteome</keyword>
<protein>
    <submittedName>
        <fullName evidence="2">Uncharacterized protein</fullName>
    </submittedName>
</protein>
<reference evidence="2" key="1">
    <citation type="journal article" date="2020" name="New Phytol.">
        <title>Comparative genomics reveals dynamic genome evolution in host specialist ectomycorrhizal fungi.</title>
        <authorList>
            <person name="Lofgren L.A."/>
            <person name="Nguyen N.H."/>
            <person name="Vilgalys R."/>
            <person name="Ruytinx J."/>
            <person name="Liao H.L."/>
            <person name="Branco S."/>
            <person name="Kuo A."/>
            <person name="LaButti K."/>
            <person name="Lipzen A."/>
            <person name="Andreopoulos W."/>
            <person name="Pangilinan J."/>
            <person name="Riley R."/>
            <person name="Hundley H."/>
            <person name="Na H."/>
            <person name="Barry K."/>
            <person name="Grigoriev I.V."/>
            <person name="Stajich J.E."/>
            <person name="Kennedy P.G."/>
        </authorList>
    </citation>
    <scope>NUCLEOTIDE SEQUENCE</scope>
    <source>
        <strain evidence="2">FC423</strain>
    </source>
</reference>
<evidence type="ECO:0000313" key="2">
    <source>
        <dbReference type="EMBL" id="KAG2119595.1"/>
    </source>
</evidence>
<accession>A0A9P7FID0</accession>
<dbReference type="GeneID" id="64690361"/>
<proteinExistence type="predicted"/>
<keyword evidence="1" id="KW-1133">Transmembrane helix</keyword>
<keyword evidence="1" id="KW-0472">Membrane</keyword>